<keyword evidence="8" id="KW-0378">Hydrolase</keyword>
<dbReference type="PANTHER" id="PTHR34448">
    <property type="entry name" value="AMINOPEPTIDASE"/>
    <property type="match status" value="1"/>
</dbReference>
<dbReference type="PANTHER" id="PTHR34448:SF1">
    <property type="entry name" value="BLL6088 PROTEIN"/>
    <property type="match status" value="1"/>
</dbReference>
<name>A0A0F9BYS2_9ZZZZ</name>
<gene>
    <name evidence="10" type="ORF">LCGC14_2731820</name>
</gene>
<evidence type="ECO:0000256" key="2">
    <source>
        <dbReference type="ARBA" id="ARBA00001946"/>
    </source>
</evidence>
<dbReference type="InterPro" id="IPR000787">
    <property type="entry name" value="Peptidase_M29"/>
</dbReference>
<evidence type="ECO:0000256" key="8">
    <source>
        <dbReference type="ARBA" id="ARBA00022801"/>
    </source>
</evidence>
<dbReference type="InterPro" id="IPR052170">
    <property type="entry name" value="M29_Exopeptidase"/>
</dbReference>
<keyword evidence="9" id="KW-0482">Metalloprotease</keyword>
<organism evidence="10">
    <name type="scientific">marine sediment metagenome</name>
    <dbReference type="NCBI Taxonomy" id="412755"/>
    <lineage>
        <taxon>unclassified sequences</taxon>
        <taxon>metagenomes</taxon>
        <taxon>ecological metagenomes</taxon>
    </lineage>
</organism>
<evidence type="ECO:0000256" key="1">
    <source>
        <dbReference type="ARBA" id="ARBA00001941"/>
    </source>
</evidence>
<evidence type="ECO:0000256" key="7">
    <source>
        <dbReference type="ARBA" id="ARBA00022723"/>
    </source>
</evidence>
<evidence type="ECO:0000256" key="4">
    <source>
        <dbReference type="ARBA" id="ARBA00008236"/>
    </source>
</evidence>
<dbReference type="Gene3D" id="3.40.1830.10">
    <property type="entry name" value="Thermophilic metalloprotease (M29)"/>
    <property type="match status" value="1"/>
</dbReference>
<dbReference type="GO" id="GO:0004177">
    <property type="term" value="F:aminopeptidase activity"/>
    <property type="evidence" value="ECO:0007669"/>
    <property type="project" value="UniProtKB-KW"/>
</dbReference>
<dbReference type="PRINTS" id="PR00919">
    <property type="entry name" value="THERMOPTASE"/>
</dbReference>
<evidence type="ECO:0000256" key="9">
    <source>
        <dbReference type="ARBA" id="ARBA00023049"/>
    </source>
</evidence>
<keyword evidence="7" id="KW-0479">Metal-binding</keyword>
<comment type="cofactor">
    <cofactor evidence="3">
        <name>Zn(2+)</name>
        <dbReference type="ChEBI" id="CHEBI:29105"/>
    </cofactor>
</comment>
<evidence type="ECO:0000256" key="5">
    <source>
        <dbReference type="ARBA" id="ARBA00022438"/>
    </source>
</evidence>
<dbReference type="Pfam" id="PF02073">
    <property type="entry name" value="Peptidase_M29"/>
    <property type="match status" value="1"/>
</dbReference>
<comment type="caution">
    <text evidence="10">The sequence shown here is derived from an EMBL/GenBank/DDBJ whole genome shotgun (WGS) entry which is preliminary data.</text>
</comment>
<dbReference type="SUPFAM" id="SSF144052">
    <property type="entry name" value="Thermophilic metalloprotease-like"/>
    <property type="match status" value="1"/>
</dbReference>
<evidence type="ECO:0000256" key="3">
    <source>
        <dbReference type="ARBA" id="ARBA00001947"/>
    </source>
</evidence>
<comment type="cofactor">
    <cofactor evidence="2">
        <name>Mg(2+)</name>
        <dbReference type="ChEBI" id="CHEBI:18420"/>
    </cofactor>
</comment>
<dbReference type="InterPro" id="IPR035097">
    <property type="entry name" value="M29_N-terminal"/>
</dbReference>
<comment type="cofactor">
    <cofactor evidence="1">
        <name>Co(2+)</name>
        <dbReference type="ChEBI" id="CHEBI:48828"/>
    </cofactor>
</comment>
<evidence type="ECO:0000256" key="6">
    <source>
        <dbReference type="ARBA" id="ARBA00022670"/>
    </source>
</evidence>
<evidence type="ECO:0000313" key="10">
    <source>
        <dbReference type="EMBL" id="KKK89566.1"/>
    </source>
</evidence>
<dbReference type="GO" id="GO:0046872">
    <property type="term" value="F:metal ion binding"/>
    <property type="evidence" value="ECO:0007669"/>
    <property type="project" value="UniProtKB-KW"/>
</dbReference>
<dbReference type="AlphaFoldDB" id="A0A0F9BYS2"/>
<dbReference type="EMBL" id="LAZR01049470">
    <property type="protein sequence ID" value="KKK89566.1"/>
    <property type="molecule type" value="Genomic_DNA"/>
</dbReference>
<dbReference type="GO" id="GO:0006508">
    <property type="term" value="P:proteolysis"/>
    <property type="evidence" value="ECO:0007669"/>
    <property type="project" value="UniProtKB-KW"/>
</dbReference>
<accession>A0A0F9BYS2</accession>
<reference evidence="10" key="1">
    <citation type="journal article" date="2015" name="Nature">
        <title>Complex archaea that bridge the gap between prokaryotes and eukaryotes.</title>
        <authorList>
            <person name="Spang A."/>
            <person name="Saw J.H."/>
            <person name="Jorgensen S.L."/>
            <person name="Zaremba-Niedzwiedzka K."/>
            <person name="Martijn J."/>
            <person name="Lind A.E."/>
            <person name="van Eijk R."/>
            <person name="Schleper C."/>
            <person name="Guy L."/>
            <person name="Ettema T.J."/>
        </authorList>
    </citation>
    <scope>NUCLEOTIDE SEQUENCE</scope>
</reference>
<comment type="similarity">
    <text evidence="4">Belongs to the peptidase M29 family.</text>
</comment>
<keyword evidence="5" id="KW-0031">Aminopeptidase</keyword>
<keyword evidence="6" id="KW-0645">Protease</keyword>
<sequence length="372" mass="42209">MYNEEFEKLAKIVVEHSLKIEKGQQIGIIGPSFAKDLFQALYVEILKAGAHPIYFPSLEGMIEIFFNQASDEQLTFVNDREKFMSESTDGLIQIRADYNTRKLSGVNPKKMGIYASSPERVKLNELFEHRSAIGKTHWVIVPYPCQAYAQEANMDLFTYSDFVSKSLFLDKDDPIEEWRNMEKKQDKIVEFLNNVDKIQVIGEDTDLTLSVKGRKWENASGQNNLPSGEVFTSPVEDSANGKIRFTYPGIYLGREIEDISLEFKEGEVVSLTAENGEDLLREMLKIENANKLGEFAIGTNNGINKFTKNILFDEKIGGTMHLALGFGFEKCGSKNKSGIHWDILKDMRIPGSKILADDTLIYEEGEWKIKTL</sequence>
<protein>
    <recommendedName>
        <fullName evidence="11">Aminopeptidase</fullName>
    </recommendedName>
</protein>
<dbReference type="GO" id="GO:0008237">
    <property type="term" value="F:metallopeptidase activity"/>
    <property type="evidence" value="ECO:0007669"/>
    <property type="project" value="UniProtKB-KW"/>
</dbReference>
<proteinExistence type="inferred from homology"/>
<evidence type="ECO:0008006" key="11">
    <source>
        <dbReference type="Google" id="ProtNLM"/>
    </source>
</evidence>